<feature type="transmembrane region" description="Helical" evidence="8">
    <location>
        <begin position="309"/>
        <end position="327"/>
    </location>
</feature>
<dbReference type="InterPro" id="IPR036259">
    <property type="entry name" value="MFS_trans_sf"/>
</dbReference>
<dbReference type="AlphaFoldDB" id="A0A917T8B1"/>
<evidence type="ECO:0000256" key="2">
    <source>
        <dbReference type="ARBA" id="ARBA00022448"/>
    </source>
</evidence>
<feature type="transmembrane region" description="Helical" evidence="8">
    <location>
        <begin position="187"/>
        <end position="210"/>
    </location>
</feature>
<feature type="compositionally biased region" description="Low complexity" evidence="7">
    <location>
        <begin position="444"/>
        <end position="455"/>
    </location>
</feature>
<keyword evidence="5 8" id="KW-1133">Transmembrane helix</keyword>
<dbReference type="CDD" id="cd06173">
    <property type="entry name" value="MFS_MefA_like"/>
    <property type="match status" value="1"/>
</dbReference>
<evidence type="ECO:0000256" key="6">
    <source>
        <dbReference type="ARBA" id="ARBA00023136"/>
    </source>
</evidence>
<feature type="transmembrane region" description="Helical" evidence="8">
    <location>
        <begin position="108"/>
        <end position="141"/>
    </location>
</feature>
<dbReference type="PANTHER" id="PTHR23513">
    <property type="entry name" value="INTEGRAL MEMBRANE EFFLUX PROTEIN-RELATED"/>
    <property type="match status" value="1"/>
</dbReference>
<organism evidence="9 10">
    <name type="scientific">Nakamurella endophytica</name>
    <dbReference type="NCBI Taxonomy" id="1748367"/>
    <lineage>
        <taxon>Bacteria</taxon>
        <taxon>Bacillati</taxon>
        <taxon>Actinomycetota</taxon>
        <taxon>Actinomycetes</taxon>
        <taxon>Nakamurellales</taxon>
        <taxon>Nakamurellaceae</taxon>
        <taxon>Nakamurella</taxon>
    </lineage>
</organism>
<gene>
    <name evidence="9" type="ORF">GCM10011594_36190</name>
</gene>
<evidence type="ECO:0000256" key="3">
    <source>
        <dbReference type="ARBA" id="ARBA00022475"/>
    </source>
</evidence>
<dbReference type="SUPFAM" id="SSF103473">
    <property type="entry name" value="MFS general substrate transporter"/>
    <property type="match status" value="1"/>
</dbReference>
<evidence type="ECO:0000256" key="5">
    <source>
        <dbReference type="ARBA" id="ARBA00022989"/>
    </source>
</evidence>
<evidence type="ECO:0000313" key="9">
    <source>
        <dbReference type="EMBL" id="GGM13037.1"/>
    </source>
</evidence>
<keyword evidence="2" id="KW-0813">Transport</keyword>
<reference evidence="9" key="2">
    <citation type="submission" date="2020-09" db="EMBL/GenBank/DDBJ databases">
        <authorList>
            <person name="Sun Q."/>
            <person name="Zhou Y."/>
        </authorList>
    </citation>
    <scope>NUCLEOTIDE SEQUENCE</scope>
    <source>
        <strain evidence="9">CGMCC 4.7308</strain>
    </source>
</reference>
<dbReference type="InterPro" id="IPR010290">
    <property type="entry name" value="TM_effector"/>
</dbReference>
<feature type="transmembrane region" description="Helical" evidence="8">
    <location>
        <begin position="246"/>
        <end position="268"/>
    </location>
</feature>
<proteinExistence type="predicted"/>
<feature type="transmembrane region" description="Helical" evidence="8">
    <location>
        <begin position="274"/>
        <end position="297"/>
    </location>
</feature>
<comment type="subcellular location">
    <subcellularLocation>
        <location evidence="1">Cell membrane</location>
        <topology evidence="1">Multi-pass membrane protein</topology>
    </subcellularLocation>
</comment>
<keyword evidence="4 8" id="KW-0812">Transmembrane</keyword>
<feature type="region of interest" description="Disordered" evidence="7">
    <location>
        <begin position="427"/>
        <end position="489"/>
    </location>
</feature>
<reference evidence="9" key="1">
    <citation type="journal article" date="2014" name="Int. J. Syst. Evol. Microbiol.">
        <title>Complete genome sequence of Corynebacterium casei LMG S-19264T (=DSM 44701T), isolated from a smear-ripened cheese.</title>
        <authorList>
            <consortium name="US DOE Joint Genome Institute (JGI-PGF)"/>
            <person name="Walter F."/>
            <person name="Albersmeier A."/>
            <person name="Kalinowski J."/>
            <person name="Ruckert C."/>
        </authorList>
    </citation>
    <scope>NUCLEOTIDE SEQUENCE</scope>
    <source>
        <strain evidence="9">CGMCC 4.7308</strain>
    </source>
</reference>
<accession>A0A917T8B1</accession>
<dbReference type="Pfam" id="PF05977">
    <property type="entry name" value="MFS_3"/>
    <property type="match status" value="1"/>
</dbReference>
<evidence type="ECO:0000256" key="8">
    <source>
        <dbReference type="SAM" id="Phobius"/>
    </source>
</evidence>
<name>A0A917T8B1_9ACTN</name>
<feature type="transmembrane region" description="Helical" evidence="8">
    <location>
        <begin position="402"/>
        <end position="422"/>
    </location>
</feature>
<keyword evidence="6 8" id="KW-0472">Membrane</keyword>
<evidence type="ECO:0000313" key="10">
    <source>
        <dbReference type="Proteomes" id="UP000655208"/>
    </source>
</evidence>
<evidence type="ECO:0000256" key="1">
    <source>
        <dbReference type="ARBA" id="ARBA00004651"/>
    </source>
</evidence>
<sequence>MVDARPVAAAPPSPRRRGPTPHAGTLWRHADFRRLWGADTASQLGVALGSLAIPYLAVTVLHATQFEMGLLTTLQMLGFLVVGLPAGALIDRRSKRRVMMTADVGRALLLGTVVAASAFGVLTLAQVMVVATAVGVLTVFFDVSYQSYLPLLVDRDQVVEGNAKLQATQSVSQLAGPAVGGLLLTRLGAATVIGINGVGYLASAVGLWRIRHREEPPPPRTAGESLRTEIAEGLRFIVGHRLLRRLIACTGLSNLFSMGTGALVVLYMVRDLHLSAFVIGVVDSVAAVGGLAGAAVAGRLARRLGEGGSILATAVAFVALGFCTPLASVLPPVPVLVVGGLGMSAAVVAYNIATVSFRQRLCPPRLLGRMNASARFLVWGTGPIGAFLAGALSTGIGVPATLWVFAAGSALCLVPVASPTVWRLRRLPSHDDGDAPDPAPADPSSPSGAPTTATDLGTGSGATEPAEVHPPLRQDAISPATADRGTVQP</sequence>
<evidence type="ECO:0000256" key="7">
    <source>
        <dbReference type="SAM" id="MobiDB-lite"/>
    </source>
</evidence>
<comment type="caution">
    <text evidence="9">The sequence shown here is derived from an EMBL/GenBank/DDBJ whole genome shotgun (WGS) entry which is preliminary data.</text>
</comment>
<dbReference type="EMBL" id="BMNA01000011">
    <property type="protein sequence ID" value="GGM13037.1"/>
    <property type="molecule type" value="Genomic_DNA"/>
</dbReference>
<feature type="transmembrane region" description="Helical" evidence="8">
    <location>
        <begin position="333"/>
        <end position="355"/>
    </location>
</feature>
<protein>
    <submittedName>
        <fullName evidence="9">MFS transporter</fullName>
    </submittedName>
</protein>
<feature type="transmembrane region" description="Helical" evidence="8">
    <location>
        <begin position="69"/>
        <end position="88"/>
    </location>
</feature>
<dbReference type="PANTHER" id="PTHR23513:SF6">
    <property type="entry name" value="MAJOR FACILITATOR SUPERFAMILY ASSOCIATED DOMAIN-CONTAINING PROTEIN"/>
    <property type="match status" value="1"/>
</dbReference>
<keyword evidence="10" id="KW-1185">Reference proteome</keyword>
<feature type="compositionally biased region" description="Low complexity" evidence="7">
    <location>
        <begin position="1"/>
        <end position="10"/>
    </location>
</feature>
<dbReference type="GO" id="GO:0005886">
    <property type="term" value="C:plasma membrane"/>
    <property type="evidence" value="ECO:0007669"/>
    <property type="project" value="UniProtKB-SubCell"/>
</dbReference>
<dbReference type="Gene3D" id="1.20.1250.20">
    <property type="entry name" value="MFS general substrate transporter like domains"/>
    <property type="match status" value="1"/>
</dbReference>
<evidence type="ECO:0000256" key="4">
    <source>
        <dbReference type="ARBA" id="ARBA00022692"/>
    </source>
</evidence>
<feature type="region of interest" description="Disordered" evidence="7">
    <location>
        <begin position="1"/>
        <end position="23"/>
    </location>
</feature>
<feature type="transmembrane region" description="Helical" evidence="8">
    <location>
        <begin position="376"/>
        <end position="396"/>
    </location>
</feature>
<dbReference type="Proteomes" id="UP000655208">
    <property type="component" value="Unassembled WGS sequence"/>
</dbReference>
<feature type="transmembrane region" description="Helical" evidence="8">
    <location>
        <begin position="44"/>
        <end position="63"/>
    </location>
</feature>
<keyword evidence="3" id="KW-1003">Cell membrane</keyword>